<dbReference type="AlphaFoldDB" id="A0A2Z7AN65"/>
<organism evidence="1 2">
    <name type="scientific">Dorcoceras hygrometricum</name>
    <dbReference type="NCBI Taxonomy" id="472368"/>
    <lineage>
        <taxon>Eukaryota</taxon>
        <taxon>Viridiplantae</taxon>
        <taxon>Streptophyta</taxon>
        <taxon>Embryophyta</taxon>
        <taxon>Tracheophyta</taxon>
        <taxon>Spermatophyta</taxon>
        <taxon>Magnoliopsida</taxon>
        <taxon>eudicotyledons</taxon>
        <taxon>Gunneridae</taxon>
        <taxon>Pentapetalae</taxon>
        <taxon>asterids</taxon>
        <taxon>lamiids</taxon>
        <taxon>Lamiales</taxon>
        <taxon>Gesneriaceae</taxon>
        <taxon>Didymocarpoideae</taxon>
        <taxon>Trichosporeae</taxon>
        <taxon>Loxocarpinae</taxon>
        <taxon>Dorcoceras</taxon>
    </lineage>
</organism>
<accession>A0A2Z7AN65</accession>
<proteinExistence type="predicted"/>
<keyword evidence="2" id="KW-1185">Reference proteome</keyword>
<sequence>MNEVKSQYEEHNKSIYHIIKCNISIVQRMKGLPRIIGRQEEEHNDSAVKISSIIIILLSSGAMTQPTITRQWYSGTTAQPTTTSKAVLDLSGATNQPAYLNVQRNSALKGIRLNMYA</sequence>
<name>A0A2Z7AN65_9LAMI</name>
<evidence type="ECO:0000313" key="2">
    <source>
        <dbReference type="Proteomes" id="UP000250235"/>
    </source>
</evidence>
<evidence type="ECO:0000313" key="1">
    <source>
        <dbReference type="EMBL" id="KZV22886.1"/>
    </source>
</evidence>
<dbReference type="EMBL" id="KV014016">
    <property type="protein sequence ID" value="KZV22886.1"/>
    <property type="molecule type" value="Genomic_DNA"/>
</dbReference>
<protein>
    <submittedName>
        <fullName evidence="1">Uncharacterized protein</fullName>
    </submittedName>
</protein>
<gene>
    <name evidence="1" type="ORF">F511_08866</name>
</gene>
<reference evidence="1 2" key="1">
    <citation type="journal article" date="2015" name="Proc. Natl. Acad. Sci. U.S.A.">
        <title>The resurrection genome of Boea hygrometrica: A blueprint for survival of dehydration.</title>
        <authorList>
            <person name="Xiao L."/>
            <person name="Yang G."/>
            <person name="Zhang L."/>
            <person name="Yang X."/>
            <person name="Zhao S."/>
            <person name="Ji Z."/>
            <person name="Zhou Q."/>
            <person name="Hu M."/>
            <person name="Wang Y."/>
            <person name="Chen M."/>
            <person name="Xu Y."/>
            <person name="Jin H."/>
            <person name="Xiao X."/>
            <person name="Hu G."/>
            <person name="Bao F."/>
            <person name="Hu Y."/>
            <person name="Wan P."/>
            <person name="Li L."/>
            <person name="Deng X."/>
            <person name="Kuang T."/>
            <person name="Xiang C."/>
            <person name="Zhu J.K."/>
            <person name="Oliver M.J."/>
            <person name="He Y."/>
        </authorList>
    </citation>
    <scope>NUCLEOTIDE SEQUENCE [LARGE SCALE GENOMIC DNA]</scope>
    <source>
        <strain evidence="2">cv. XS01</strain>
    </source>
</reference>
<dbReference type="Proteomes" id="UP000250235">
    <property type="component" value="Unassembled WGS sequence"/>
</dbReference>